<keyword evidence="3" id="KW-1185">Reference proteome</keyword>
<organism evidence="2 3">
    <name type="scientific">Portunus trituberculatus</name>
    <name type="common">Swimming crab</name>
    <name type="synonym">Neptunus trituberculatus</name>
    <dbReference type="NCBI Taxonomy" id="210409"/>
    <lineage>
        <taxon>Eukaryota</taxon>
        <taxon>Metazoa</taxon>
        <taxon>Ecdysozoa</taxon>
        <taxon>Arthropoda</taxon>
        <taxon>Crustacea</taxon>
        <taxon>Multicrustacea</taxon>
        <taxon>Malacostraca</taxon>
        <taxon>Eumalacostraca</taxon>
        <taxon>Eucarida</taxon>
        <taxon>Decapoda</taxon>
        <taxon>Pleocyemata</taxon>
        <taxon>Brachyura</taxon>
        <taxon>Eubrachyura</taxon>
        <taxon>Portunoidea</taxon>
        <taxon>Portunidae</taxon>
        <taxon>Portuninae</taxon>
        <taxon>Portunus</taxon>
    </lineage>
</organism>
<feature type="region of interest" description="Disordered" evidence="1">
    <location>
        <begin position="1"/>
        <end position="38"/>
    </location>
</feature>
<sequence length="95" mass="10342">MAPRSLPGTPDTQTASEYTPALRSSSVPPRQFQHTKHRRNYSSGAIMVLFALTVPTIMRSPCLASPHRATSSHFSLQGGLCNLLNETSFLTTPLT</sequence>
<dbReference type="Proteomes" id="UP000324222">
    <property type="component" value="Unassembled WGS sequence"/>
</dbReference>
<dbReference type="AlphaFoldDB" id="A0A5B7FHZ8"/>
<dbReference type="EMBL" id="VSRR010006435">
    <property type="protein sequence ID" value="MPC44779.1"/>
    <property type="molecule type" value="Genomic_DNA"/>
</dbReference>
<feature type="compositionally biased region" description="Polar residues" evidence="1">
    <location>
        <begin position="10"/>
        <end position="28"/>
    </location>
</feature>
<comment type="caution">
    <text evidence="2">The sequence shown here is derived from an EMBL/GenBank/DDBJ whole genome shotgun (WGS) entry which is preliminary data.</text>
</comment>
<proteinExistence type="predicted"/>
<name>A0A5B7FHZ8_PORTR</name>
<protein>
    <submittedName>
        <fullName evidence="2">Uncharacterized protein</fullName>
    </submittedName>
</protein>
<evidence type="ECO:0000256" key="1">
    <source>
        <dbReference type="SAM" id="MobiDB-lite"/>
    </source>
</evidence>
<gene>
    <name evidence="2" type="ORF">E2C01_038459</name>
</gene>
<evidence type="ECO:0000313" key="2">
    <source>
        <dbReference type="EMBL" id="MPC44779.1"/>
    </source>
</evidence>
<reference evidence="2" key="1">
    <citation type="submission" date="2019-05" db="EMBL/GenBank/DDBJ databases">
        <title>Another draft genome of Portunus trituberculatus and its Hox gene families provides insights of decapod evolution.</title>
        <authorList>
            <person name="Jeong J.-H."/>
            <person name="Song I."/>
            <person name="Kim S."/>
            <person name="Choi T."/>
            <person name="Kim D."/>
            <person name="Ryu S."/>
            <person name="Kim W."/>
        </authorList>
    </citation>
    <scope>NUCLEOTIDE SEQUENCE [LARGE SCALE GENOMIC DNA]</scope>
    <source>
        <tissue evidence="2">Muscle</tissue>
    </source>
</reference>
<evidence type="ECO:0000313" key="3">
    <source>
        <dbReference type="Proteomes" id="UP000324222"/>
    </source>
</evidence>
<accession>A0A5B7FHZ8</accession>